<evidence type="ECO:0000313" key="5">
    <source>
        <dbReference type="Proteomes" id="UP000222163"/>
    </source>
</evidence>
<reference evidence="3 6" key="3">
    <citation type="submission" date="2023-07" db="EMBL/GenBank/DDBJ databases">
        <title>Genome content predicts the carbon catabolic preferences of heterotrophic bacteria.</title>
        <authorList>
            <person name="Gralka M."/>
        </authorList>
    </citation>
    <scope>NUCLEOTIDE SEQUENCE [LARGE SCALE GENOMIC DNA]</scope>
    <source>
        <strain evidence="3 6">4G03</strain>
    </source>
</reference>
<dbReference type="Gene3D" id="3.30.110.90">
    <property type="entry name" value="Amidohydrolase"/>
    <property type="match status" value="1"/>
</dbReference>
<protein>
    <submittedName>
        <fullName evidence="3 4">Amidohydrolase</fullName>
    </submittedName>
</protein>
<dbReference type="GO" id="GO:0016810">
    <property type="term" value="F:hydrolase activity, acting on carbon-nitrogen (but not peptide) bonds"/>
    <property type="evidence" value="ECO:0007669"/>
    <property type="project" value="InterPro"/>
</dbReference>
<dbReference type="InterPro" id="IPR051781">
    <property type="entry name" value="Metallo-dep_Hydrolase"/>
</dbReference>
<evidence type="ECO:0000259" key="2">
    <source>
        <dbReference type="Pfam" id="PF01979"/>
    </source>
</evidence>
<proteinExistence type="predicted"/>
<keyword evidence="6" id="KW-1185">Reference proteome</keyword>
<dbReference type="RefSeq" id="WP_099214450.1">
    <property type="nucleotide sequence ID" value="NZ_JAUYVU010000002.1"/>
</dbReference>
<dbReference type="InterPro" id="IPR011059">
    <property type="entry name" value="Metal-dep_hydrolase_composite"/>
</dbReference>
<dbReference type="AlphaFoldDB" id="A0A2G1BX46"/>
<dbReference type="Gene3D" id="2.30.40.10">
    <property type="entry name" value="Urease, subunit C, domain 1"/>
    <property type="match status" value="1"/>
</dbReference>
<dbReference type="SUPFAM" id="SSF51338">
    <property type="entry name" value="Composite domain of metallo-dependent hydrolases"/>
    <property type="match status" value="1"/>
</dbReference>
<dbReference type="PANTHER" id="PTHR43135">
    <property type="entry name" value="ALPHA-D-RIBOSE 1-METHYLPHOSPHONATE 5-TRIPHOSPHATE DIPHOSPHATASE"/>
    <property type="match status" value="1"/>
</dbReference>
<evidence type="ECO:0000313" key="3">
    <source>
        <dbReference type="EMBL" id="MDP2540674.1"/>
    </source>
</evidence>
<dbReference type="InterPro" id="IPR032466">
    <property type="entry name" value="Metal_Hydrolase"/>
</dbReference>
<evidence type="ECO:0000313" key="6">
    <source>
        <dbReference type="Proteomes" id="UP001242342"/>
    </source>
</evidence>
<sequence>MKHLKFSNLLLLLTVSILFLNCTKNNKTKIEKENNTYVIKNVNVIPMTENNNVIENATVVIHNNKIESINDSIPSKATIIDGKDKWLIPGLIDMHVHTLSNGSFSQGYATRGSTVSFNTQNLMTPYIANGVTTVFELSGRLGHFSQRDKIMDKSVVGPRMAIAAVIDGKGNEIKATTPLEGRQSVRNAKGLGYRFIKVYTWLNEETFKAVIDEAEKQNMKVVGHIPTAFEGKPAEDLFVPHFGLIAHAEELSKQTNDYSYKKAQEFARLAKENNTWLIPNLSNMDWISKQAESIESIQNLPSLKYVHPLMKSKWLNSNRYYGASPKLIEFYNKQKDFHAQIVKAFKEEGVPILAGTDAGISGIVWGFSLHDELELLVEAGLTTKEALASATRLPAEWLEIGDKIGTVETGKFADLILLDKNPLENINNTRTISGVFVDGKWLDKTKIDTMLLKVAKWNDAHKEKYQWKNRKNL</sequence>
<name>A0A2G1BX46_9FLAO</name>
<reference evidence="4" key="2">
    <citation type="submission" date="2017-10" db="EMBL/GenBank/DDBJ databases">
        <authorList>
            <person name="Enke T.N."/>
            <person name="Cordero O.X."/>
        </authorList>
    </citation>
    <scope>NUCLEOTIDE SEQUENCE</scope>
    <source>
        <strain evidence="4">4G03</strain>
    </source>
</reference>
<gene>
    <name evidence="4" type="ORF">CSC81_03830</name>
    <name evidence="3" type="ORF">Q8W23_04225</name>
</gene>
<dbReference type="Pfam" id="PF01979">
    <property type="entry name" value="Amidohydro_1"/>
    <property type="match status" value="1"/>
</dbReference>
<keyword evidence="1" id="KW-0732">Signal</keyword>
<dbReference type="Proteomes" id="UP000222163">
    <property type="component" value="Unassembled WGS sequence"/>
</dbReference>
<organism evidence="4 5">
    <name type="scientific">Tenacibaculum discolor</name>
    <dbReference type="NCBI Taxonomy" id="361581"/>
    <lineage>
        <taxon>Bacteria</taxon>
        <taxon>Pseudomonadati</taxon>
        <taxon>Bacteroidota</taxon>
        <taxon>Flavobacteriia</taxon>
        <taxon>Flavobacteriales</taxon>
        <taxon>Flavobacteriaceae</taxon>
        <taxon>Tenacibaculum</taxon>
    </lineage>
</organism>
<feature type="domain" description="Amidohydrolase-related" evidence="2">
    <location>
        <begin position="87"/>
        <end position="442"/>
    </location>
</feature>
<accession>A0A2G1BX46</accession>
<evidence type="ECO:0000313" key="4">
    <source>
        <dbReference type="EMBL" id="PHN98631.1"/>
    </source>
</evidence>
<dbReference type="EMBL" id="PDUU01000003">
    <property type="protein sequence ID" value="PHN98631.1"/>
    <property type="molecule type" value="Genomic_DNA"/>
</dbReference>
<feature type="signal peptide" evidence="1">
    <location>
        <begin position="1"/>
        <end position="21"/>
    </location>
</feature>
<dbReference type="Proteomes" id="UP001242342">
    <property type="component" value="Unassembled WGS sequence"/>
</dbReference>
<reference evidence="4 5" key="1">
    <citation type="journal article" date="2016" name="Nat. Commun.">
        <title>Microbial interactions lead to rapid micro-scale successions on model marine particles.</title>
        <authorList>
            <person name="Datta M.S."/>
            <person name="Sliwerska E."/>
            <person name="Gore J."/>
            <person name="Polz M.F."/>
            <person name="Cordero O.X."/>
        </authorList>
    </citation>
    <scope>NUCLEOTIDE SEQUENCE [LARGE SCALE GENOMIC DNA]</scope>
    <source>
        <strain evidence="4 5">4G03</strain>
    </source>
</reference>
<dbReference type="Gene3D" id="1.20.58.520">
    <property type="entry name" value="Amidohydrolase"/>
    <property type="match status" value="1"/>
</dbReference>
<dbReference type="PANTHER" id="PTHR43135:SF3">
    <property type="entry name" value="ALPHA-D-RIBOSE 1-METHYLPHOSPHONATE 5-TRIPHOSPHATE DIPHOSPHATASE"/>
    <property type="match status" value="1"/>
</dbReference>
<dbReference type="SUPFAM" id="SSF51556">
    <property type="entry name" value="Metallo-dependent hydrolases"/>
    <property type="match status" value="1"/>
</dbReference>
<dbReference type="EMBL" id="JAUYVU010000002">
    <property type="protein sequence ID" value="MDP2540674.1"/>
    <property type="molecule type" value="Genomic_DNA"/>
</dbReference>
<evidence type="ECO:0000256" key="1">
    <source>
        <dbReference type="SAM" id="SignalP"/>
    </source>
</evidence>
<dbReference type="Gene3D" id="3.40.50.10910">
    <property type="entry name" value="Amidohydrolase"/>
    <property type="match status" value="1"/>
</dbReference>
<feature type="chain" id="PRO_5013888068" evidence="1">
    <location>
        <begin position="22"/>
        <end position="473"/>
    </location>
</feature>
<comment type="caution">
    <text evidence="4">The sequence shown here is derived from an EMBL/GenBank/DDBJ whole genome shotgun (WGS) entry which is preliminary data.</text>
</comment>
<dbReference type="InterPro" id="IPR006680">
    <property type="entry name" value="Amidohydro-rel"/>
</dbReference>